<dbReference type="OrthoDB" id="272879at2759"/>
<dbReference type="Proteomes" id="UP000674318">
    <property type="component" value="Chromosome 28"/>
</dbReference>
<dbReference type="GeneID" id="94289536"/>
<evidence type="ECO:0000256" key="1">
    <source>
        <dbReference type="SAM" id="Coils"/>
    </source>
</evidence>
<feature type="compositionally biased region" description="Pro residues" evidence="2">
    <location>
        <begin position="47"/>
        <end position="57"/>
    </location>
</feature>
<proteinExistence type="predicted"/>
<feature type="compositionally biased region" description="Low complexity" evidence="2">
    <location>
        <begin position="25"/>
        <end position="35"/>
    </location>
</feature>
<gene>
    <name evidence="3" type="ORF">JKF63_03456</name>
</gene>
<keyword evidence="4" id="KW-1185">Reference proteome</keyword>
<name>A0A836HZQ0_9TRYP</name>
<feature type="coiled-coil region" evidence="1">
    <location>
        <begin position="895"/>
        <end position="922"/>
    </location>
</feature>
<comment type="caution">
    <text evidence="3">The sequence shown here is derived from an EMBL/GenBank/DDBJ whole genome shotgun (WGS) entry which is preliminary data.</text>
</comment>
<dbReference type="AlphaFoldDB" id="A0A836HZQ0"/>
<keyword evidence="1" id="KW-0175">Coiled coil</keyword>
<evidence type="ECO:0000313" key="4">
    <source>
        <dbReference type="Proteomes" id="UP000674318"/>
    </source>
</evidence>
<accession>A0A836HZQ0</accession>
<dbReference type="RefSeq" id="XP_067755698.1">
    <property type="nucleotide sequence ID" value="XM_067899459.1"/>
</dbReference>
<feature type="region of interest" description="Disordered" evidence="2">
    <location>
        <begin position="862"/>
        <end position="888"/>
    </location>
</feature>
<feature type="region of interest" description="Disordered" evidence="2">
    <location>
        <begin position="1"/>
        <end position="73"/>
    </location>
</feature>
<reference evidence="3 4" key="1">
    <citation type="submission" date="2021-02" db="EMBL/GenBank/DDBJ databases">
        <title>Porcisia hertigi Genome sequencing and assembly.</title>
        <authorList>
            <person name="Almutairi H."/>
            <person name="Gatherer D."/>
        </authorList>
    </citation>
    <scope>NUCLEOTIDE SEQUENCE [LARGE SCALE GENOMIC DNA]</scope>
    <source>
        <strain evidence="3 4">C119</strain>
    </source>
</reference>
<evidence type="ECO:0000256" key="2">
    <source>
        <dbReference type="SAM" id="MobiDB-lite"/>
    </source>
</evidence>
<dbReference type="KEGG" id="phet:94289536"/>
<sequence>MSQLPPHDSHRLRRRPRLPSTGPQSTSSSVRPSSRWRTEALEGGPPTVSPPVSPPATPVVAATRDRCSSTPPPVGWQYPSCSRCLACGQLGCDSCSVKVDPAATRQRLENLRLNTLFERAKLARSTDELRNEEGRQRARLMGRYESWLESLHTLELMRRHTVRVVMQEAAYRLHIYKEEQERRATHAIAADQHLLLLALQSSEAATRYATLAREREGFSVLSRHYAYETQVVRLHKREFTTREALRFNESSQRHRLQAQEVEWRNLMRDHVTEQQRFCESCWGSREELCRQQLSGVESLAAQAAAHREVLRQQGQQRDTLFTLAEHVKRGVVVEEAATRLRVREEMMEEADYIEECHRIFERQQTTLCNTEASQRQGIREAAEHGYHVLFLDMRANEDAVFAAEEEKADHRHSALILALETLSSIQQEESKFFTALLRKERDEGASIRVGVAKKAEMRAALLHRCIQEKKDSVMAEESLAREAICKAAAISKVAVAKWIEAKAEARAELCACAKAAAESLAKEEQESRLSLLSLMAAQEGLVVRLCEAKRLARLAFVESEATPRGAICQEEQESWQQLCMAFARTGKAIEERLFKDYQARVKVTQNALEATEQLTREEAREWARLCYEEKEQHDRARDALHYRCQVELMYEETQHRAYLARDEVAARAELRTRMALFARYAAEAALSNLHTQLCEVIALEESARVCFYEHVGEWYDWAMHQQREEELQLIKALERRIQEELYSRHDHIKEDDRLYDTTESLVFACGGAEDSDRSTLGEGGAGLEVKYTPNLRRELVMQTLGNPACVSPLSTAAVDFLVAVIDHFGQRRDAAQERFAVAERNAREASKKVFQHERLLAAEKEKEKMYEMSTRRETEERERRINQETVDKTRSQQMIVAEKRRLADVQAELLQEQRKLDLLKRSMSKQ</sequence>
<dbReference type="EMBL" id="JAFJZO010000028">
    <property type="protein sequence ID" value="KAG5500364.1"/>
    <property type="molecule type" value="Genomic_DNA"/>
</dbReference>
<evidence type="ECO:0000313" key="3">
    <source>
        <dbReference type="EMBL" id="KAG5500364.1"/>
    </source>
</evidence>
<organism evidence="3 4">
    <name type="scientific">Porcisia hertigi</name>
    <dbReference type="NCBI Taxonomy" id="2761500"/>
    <lineage>
        <taxon>Eukaryota</taxon>
        <taxon>Discoba</taxon>
        <taxon>Euglenozoa</taxon>
        <taxon>Kinetoplastea</taxon>
        <taxon>Metakinetoplastina</taxon>
        <taxon>Trypanosomatida</taxon>
        <taxon>Trypanosomatidae</taxon>
        <taxon>Leishmaniinae</taxon>
        <taxon>Porcisia</taxon>
    </lineage>
</organism>
<protein>
    <submittedName>
        <fullName evidence="3">Uncharacterized protein</fullName>
    </submittedName>
</protein>